<feature type="compositionally biased region" description="Basic and acidic residues" evidence="1">
    <location>
        <begin position="184"/>
        <end position="197"/>
    </location>
</feature>
<dbReference type="STRING" id="1442368.A0A0D2DYY1"/>
<sequence length="516" mass="57718">MAATPEHRFRPGCRIIFERKEKSPPLSELLFAALERLQNRPEELVRARARFDRSPGASSSTPCSCTASTASIASTPEPWPEFDEAHEFERHFELLKSSPCHQFHYQANREHVRIIEQSIRSMDRRKETLPYDGGDLSDNAARNIMNNWIEQGIWNDTWTTDCVGVVWKHEEEPPATAPPLLCTREGEPVTEEQRATHAQEAAASRPHPQFLYQISKERKWLEDELSTSLNDIDQVAYQNVKESWVKQKIWNPEWTEMPGDTWMHERLGIDKTQSLFRTGAFQDMFPPCVEVILVGSDDNNMYQEMNSGLSLLSGAGPCTEHVPSRSEGQQAGEGEAGFNVDDGGSLVTMKPETLTHQLRLGPGSGNQDASTSPWSGRLRQCKRVDYNENAASLGMHQPSPDVTLPRQKKSNPDVAAHHDPEEGVSSGTTTFAIKVKKKSLQAKKHISRQTVEKTSSAGAGAPKTLAPKVRSDHGGRDSLRVTKRRRTDEATRFDPNSPASTLRSKRPQGLKKGQAK</sequence>
<feature type="compositionally biased region" description="Low complexity" evidence="1">
    <location>
        <begin position="327"/>
        <end position="336"/>
    </location>
</feature>
<feature type="region of interest" description="Disordered" evidence="1">
    <location>
        <begin position="316"/>
        <end position="336"/>
    </location>
</feature>
<feature type="region of interest" description="Disordered" evidence="1">
    <location>
        <begin position="51"/>
        <end position="77"/>
    </location>
</feature>
<dbReference type="EMBL" id="KN846970">
    <property type="protein sequence ID" value="KIW82966.1"/>
    <property type="molecule type" value="Genomic_DNA"/>
</dbReference>
<protein>
    <submittedName>
        <fullName evidence="2">Unplaced genomic scaffold supercont1.2, whole genome shotgun sequence</fullName>
    </submittedName>
</protein>
<feature type="compositionally biased region" description="Basic and acidic residues" evidence="1">
    <location>
        <begin position="469"/>
        <end position="492"/>
    </location>
</feature>
<dbReference type="AlphaFoldDB" id="A0A0D2DYY1"/>
<evidence type="ECO:0000313" key="3">
    <source>
        <dbReference type="Proteomes" id="UP000053029"/>
    </source>
</evidence>
<name>A0A0D2DYY1_9EURO</name>
<feature type="region of interest" description="Disordered" evidence="1">
    <location>
        <begin position="173"/>
        <end position="206"/>
    </location>
</feature>
<feature type="compositionally biased region" description="Basic residues" evidence="1">
    <location>
        <begin position="503"/>
        <end position="516"/>
    </location>
</feature>
<feature type="compositionally biased region" description="Low complexity" evidence="1">
    <location>
        <begin position="54"/>
        <end position="76"/>
    </location>
</feature>
<gene>
    <name evidence="2" type="ORF">Z517_02209</name>
</gene>
<feature type="compositionally biased region" description="Polar residues" evidence="1">
    <location>
        <begin position="448"/>
        <end position="457"/>
    </location>
</feature>
<evidence type="ECO:0000256" key="1">
    <source>
        <dbReference type="SAM" id="MobiDB-lite"/>
    </source>
</evidence>
<dbReference type="GeneID" id="25301699"/>
<evidence type="ECO:0000313" key="2">
    <source>
        <dbReference type="EMBL" id="KIW82966.1"/>
    </source>
</evidence>
<feature type="region of interest" description="Disordered" evidence="1">
    <location>
        <begin position="357"/>
        <end position="429"/>
    </location>
</feature>
<feature type="region of interest" description="Disordered" evidence="1">
    <location>
        <begin position="441"/>
        <end position="516"/>
    </location>
</feature>
<dbReference type="HOGENOM" id="CLU_527881_0_0_1"/>
<accession>A0A0D2DYY1</accession>
<dbReference type="Proteomes" id="UP000053029">
    <property type="component" value="Unassembled WGS sequence"/>
</dbReference>
<dbReference type="RefSeq" id="XP_013286774.1">
    <property type="nucleotide sequence ID" value="XM_013431320.1"/>
</dbReference>
<organism evidence="2 3">
    <name type="scientific">Fonsecaea pedrosoi CBS 271.37</name>
    <dbReference type="NCBI Taxonomy" id="1442368"/>
    <lineage>
        <taxon>Eukaryota</taxon>
        <taxon>Fungi</taxon>
        <taxon>Dikarya</taxon>
        <taxon>Ascomycota</taxon>
        <taxon>Pezizomycotina</taxon>
        <taxon>Eurotiomycetes</taxon>
        <taxon>Chaetothyriomycetidae</taxon>
        <taxon>Chaetothyriales</taxon>
        <taxon>Herpotrichiellaceae</taxon>
        <taxon>Fonsecaea</taxon>
    </lineage>
</organism>
<proteinExistence type="predicted"/>
<dbReference type="VEuPathDB" id="FungiDB:Z517_02209"/>
<keyword evidence="3" id="KW-1185">Reference proteome</keyword>
<feature type="compositionally biased region" description="Polar residues" evidence="1">
    <location>
        <begin position="365"/>
        <end position="374"/>
    </location>
</feature>
<reference evidence="2 3" key="1">
    <citation type="submission" date="2015-01" db="EMBL/GenBank/DDBJ databases">
        <title>The Genome Sequence of Fonsecaea pedrosoi CBS 271.37.</title>
        <authorList>
            <consortium name="The Broad Institute Genomics Platform"/>
            <person name="Cuomo C."/>
            <person name="de Hoog S."/>
            <person name="Gorbushina A."/>
            <person name="Stielow B."/>
            <person name="Teixiera M."/>
            <person name="Abouelleil A."/>
            <person name="Chapman S.B."/>
            <person name="Priest M."/>
            <person name="Young S.K."/>
            <person name="Wortman J."/>
            <person name="Nusbaum C."/>
            <person name="Birren B."/>
        </authorList>
    </citation>
    <scope>NUCLEOTIDE SEQUENCE [LARGE SCALE GENOMIC DNA]</scope>
    <source>
        <strain evidence="2 3">CBS 271.37</strain>
    </source>
</reference>